<dbReference type="KEGG" id="opr:Ocepr_2352"/>
<evidence type="ECO:0000313" key="2">
    <source>
        <dbReference type="Proteomes" id="UP000008722"/>
    </source>
</evidence>
<dbReference type="EMBL" id="CP002362">
    <property type="protein sequence ID" value="ADR37800.1"/>
    <property type="molecule type" value="Genomic_DNA"/>
</dbReference>
<evidence type="ECO:0000313" key="1">
    <source>
        <dbReference type="EMBL" id="ADR37800.1"/>
    </source>
</evidence>
<dbReference type="AlphaFoldDB" id="E4UAM1"/>
<sequence precursor="true">MRAWFFILVLLGVLAAAEDSDAPVGLVSYIGDSLEFDTDAEDPRASLPHIEVVDLSEYTACRDQGFPSDCKFEYPIPYVPEGEAEKLERALSEAWARYDARVAHRVDAAIYGTALKCQSAPQDEYLGAWDGTAKELPTEEYCDGDLPSAPVMWYPMVCPSFYLDWEDLLQRYTEAILHGYTNYLVDYYADVGAALARHAPLALQWENGLFPGSGSAIAPVINLDAGSLEQWAELAEKAQDADLRGAAYINQALPGIPRELRKVLRNLPDDERSEDGPGLAQLEALKRTITTRGDIFPEGKPQYWAGKNGGPVPEGVTGAALPEEYQAYGVVPMMRVYTKTDTEVSPHTPTFFVACLTPTTPPVPVPIPIPLPIVHVAPRAHTGWEAVPEGWPIPGIKGDPLY</sequence>
<name>E4UAM1_OCEP5</name>
<protein>
    <submittedName>
        <fullName evidence="1">Uncharacterized protein</fullName>
    </submittedName>
</protein>
<dbReference type="HOGENOM" id="CLU_684819_0_0_0"/>
<reference evidence="1 2" key="2">
    <citation type="journal article" date="2011" name="Stand. Genomic Sci.">
        <title>Complete genome sequence of Oceanithermus profundus type strain (506).</title>
        <authorList>
            <person name="Pati A."/>
            <person name="Zhang X."/>
            <person name="Lapidus A."/>
            <person name="Nolan M."/>
            <person name="Lucas S."/>
            <person name="Del Rio T.G."/>
            <person name="Tice H."/>
            <person name="Cheng J.F."/>
            <person name="Tapia R."/>
            <person name="Han C."/>
            <person name="Goodwin L."/>
            <person name="Pitluck S."/>
            <person name="Liolios K."/>
            <person name="Pagani I."/>
            <person name="Ivanova N."/>
            <person name="Mavromatis K."/>
            <person name="Chen A."/>
            <person name="Palaniappan K."/>
            <person name="Hauser L."/>
            <person name="Jeffries C.D."/>
            <person name="Brambilla E.M."/>
            <person name="Rohl A."/>
            <person name="Mwirichia R."/>
            <person name="Rohde M."/>
            <person name="Tindall B.J."/>
            <person name="Sikorski J."/>
            <person name="Wirth R."/>
            <person name="Goker M."/>
            <person name="Woyke T."/>
            <person name="Detter J.C."/>
            <person name="Bristow J."/>
            <person name="Eisen J.A."/>
            <person name="Markowitz V."/>
            <person name="Hugenholtz P."/>
            <person name="Kyrpides N.C."/>
            <person name="Klenk H.P."/>
            <person name="Land M."/>
        </authorList>
    </citation>
    <scope>NUCLEOTIDE SEQUENCE [LARGE SCALE GENOMIC DNA]</scope>
    <source>
        <strain evidence="2">DSM 14977 / NBRC 100410 / VKM B-2274 / 506</strain>
        <plasmid evidence="2">Plasmid pOCEPR01</plasmid>
    </source>
</reference>
<accession>E4UAM1</accession>
<gene>
    <name evidence="1" type="ordered locus">Ocepr_2352</name>
</gene>
<keyword evidence="1" id="KW-0614">Plasmid</keyword>
<dbReference type="OrthoDB" id="28727at2"/>
<organism evidence="1 2">
    <name type="scientific">Oceanithermus profundus (strain DSM 14977 / NBRC 100410 / VKM B-2274 / 506)</name>
    <dbReference type="NCBI Taxonomy" id="670487"/>
    <lineage>
        <taxon>Bacteria</taxon>
        <taxon>Thermotogati</taxon>
        <taxon>Deinococcota</taxon>
        <taxon>Deinococci</taxon>
        <taxon>Thermales</taxon>
        <taxon>Thermaceae</taxon>
        <taxon>Oceanithermus</taxon>
    </lineage>
</organism>
<geneLocation type="plasmid" evidence="1 2">
    <name>pOCEPR01</name>
</geneLocation>
<keyword evidence="2" id="KW-1185">Reference proteome</keyword>
<proteinExistence type="predicted"/>
<dbReference type="RefSeq" id="WP_013449779.1">
    <property type="nucleotide sequence ID" value="NC_014753.1"/>
</dbReference>
<dbReference type="Proteomes" id="UP000008722">
    <property type="component" value="Plasmid pOCEPR01"/>
</dbReference>
<reference evidence="2" key="1">
    <citation type="submission" date="2010-11" db="EMBL/GenBank/DDBJ databases">
        <title>The complete sequence of plasmid of Oceanithermus profundus DSM 14977.</title>
        <authorList>
            <consortium name="US DOE Joint Genome Institute (JGI-PGF)"/>
            <person name="Lucas S."/>
            <person name="Copeland A."/>
            <person name="Lapidus A."/>
            <person name="Bruce D."/>
            <person name="Goodwin L."/>
            <person name="Pitluck S."/>
            <person name="Kyrpides N."/>
            <person name="Mavromatis K."/>
            <person name="Pagani I."/>
            <person name="Ivanova N."/>
            <person name="Zhang X."/>
            <person name="Brettin T."/>
            <person name="Detter J.C."/>
            <person name="Tapia R."/>
            <person name="Han C."/>
            <person name="Land M."/>
            <person name="Hauser L."/>
            <person name="Markowitz V."/>
            <person name="Cheng J.-F."/>
            <person name="Hugenholtz P."/>
            <person name="Woyke T."/>
            <person name="Wu D."/>
            <person name="Tindall B."/>
            <person name="Faehnrich R."/>
            <person name="Brambilla E."/>
            <person name="Klenk H.-P."/>
            <person name="Eisen J.A."/>
        </authorList>
    </citation>
    <scope>NUCLEOTIDE SEQUENCE [LARGE SCALE GENOMIC DNA]</scope>
    <source>
        <strain evidence="2">DSM 14977 / NBRC 100410 / VKM B-2274 / 506</strain>
        <plasmid evidence="2">Plasmid pOCEPR01</plasmid>
    </source>
</reference>